<comment type="caution">
    <text evidence="9">The sequence shown here is derived from an EMBL/GenBank/DDBJ whole genome shotgun (WGS) entry which is preliminary data.</text>
</comment>
<organism evidence="9 10">
    <name type="scientific">Cryoendolithus antarcticus</name>
    <dbReference type="NCBI Taxonomy" id="1507870"/>
    <lineage>
        <taxon>Eukaryota</taxon>
        <taxon>Fungi</taxon>
        <taxon>Dikarya</taxon>
        <taxon>Ascomycota</taxon>
        <taxon>Pezizomycotina</taxon>
        <taxon>Dothideomycetes</taxon>
        <taxon>Dothideomycetidae</taxon>
        <taxon>Cladosporiales</taxon>
        <taxon>Cladosporiaceae</taxon>
        <taxon>Cryoendolithus</taxon>
    </lineage>
</organism>
<evidence type="ECO:0000313" key="9">
    <source>
        <dbReference type="EMBL" id="OQO12067.1"/>
    </source>
</evidence>
<dbReference type="OrthoDB" id="8907274at2759"/>
<feature type="transmembrane region" description="Helical" evidence="7">
    <location>
        <begin position="100"/>
        <end position="121"/>
    </location>
</feature>
<dbReference type="AlphaFoldDB" id="A0A1V8TL15"/>
<dbReference type="PANTHER" id="PTHR10165">
    <property type="entry name" value="LIPID PHOSPHATE PHOSPHATASE"/>
    <property type="match status" value="1"/>
</dbReference>
<dbReference type="InterPro" id="IPR043216">
    <property type="entry name" value="PAP-like"/>
</dbReference>
<feature type="domain" description="Phosphatidic acid phosphatase type 2/haloperoxidase" evidence="8">
    <location>
        <begin position="105"/>
        <end position="332"/>
    </location>
</feature>
<evidence type="ECO:0000256" key="7">
    <source>
        <dbReference type="SAM" id="Phobius"/>
    </source>
</evidence>
<dbReference type="SUPFAM" id="SSF48317">
    <property type="entry name" value="Acid phosphatase/Vanadium-dependent haloperoxidase"/>
    <property type="match status" value="1"/>
</dbReference>
<feature type="transmembrane region" description="Helical" evidence="7">
    <location>
        <begin position="284"/>
        <end position="303"/>
    </location>
</feature>
<keyword evidence="10" id="KW-1185">Reference proteome</keyword>
<name>A0A1V8TL15_9PEZI</name>
<accession>A0A1V8TL15</accession>
<feature type="compositionally biased region" description="Pro residues" evidence="6">
    <location>
        <begin position="259"/>
        <end position="268"/>
    </location>
</feature>
<dbReference type="InterPro" id="IPR036938">
    <property type="entry name" value="PAP2/HPO_sf"/>
</dbReference>
<dbReference type="EMBL" id="NAJO01000005">
    <property type="protein sequence ID" value="OQO12067.1"/>
    <property type="molecule type" value="Genomic_DNA"/>
</dbReference>
<keyword evidence="3 7" id="KW-0812">Transmembrane</keyword>
<feature type="transmembrane region" description="Helical" evidence="7">
    <location>
        <begin position="309"/>
        <end position="328"/>
    </location>
</feature>
<dbReference type="PANTHER" id="PTHR10165:SF154">
    <property type="entry name" value="PAP2 DOMAIN PROTEIN (AFU_ORTHOLOGUE AFUA_1G09730)"/>
    <property type="match status" value="1"/>
</dbReference>
<evidence type="ECO:0000313" key="10">
    <source>
        <dbReference type="Proteomes" id="UP000192596"/>
    </source>
</evidence>
<evidence type="ECO:0000256" key="6">
    <source>
        <dbReference type="SAM" id="MobiDB-lite"/>
    </source>
</evidence>
<dbReference type="GO" id="GO:0006644">
    <property type="term" value="P:phospholipid metabolic process"/>
    <property type="evidence" value="ECO:0007669"/>
    <property type="project" value="InterPro"/>
</dbReference>
<dbReference type="GO" id="GO:0016020">
    <property type="term" value="C:membrane"/>
    <property type="evidence" value="ECO:0007669"/>
    <property type="project" value="UniProtKB-SubCell"/>
</dbReference>
<dbReference type="GO" id="GO:0008195">
    <property type="term" value="F:phosphatidate phosphatase activity"/>
    <property type="evidence" value="ECO:0007669"/>
    <property type="project" value="TreeGrafter"/>
</dbReference>
<keyword evidence="5 7" id="KW-0472">Membrane</keyword>
<dbReference type="Pfam" id="PF01569">
    <property type="entry name" value="PAP2"/>
    <property type="match status" value="1"/>
</dbReference>
<feature type="transmembrane region" description="Helical" evidence="7">
    <location>
        <begin position="7"/>
        <end position="30"/>
    </location>
</feature>
<evidence type="ECO:0000256" key="2">
    <source>
        <dbReference type="ARBA" id="ARBA00008816"/>
    </source>
</evidence>
<evidence type="ECO:0000256" key="3">
    <source>
        <dbReference type="ARBA" id="ARBA00022692"/>
    </source>
</evidence>
<proteinExistence type="inferred from homology"/>
<evidence type="ECO:0000256" key="1">
    <source>
        <dbReference type="ARBA" id="ARBA00004141"/>
    </source>
</evidence>
<dbReference type="GO" id="GO:0046839">
    <property type="term" value="P:phospholipid dephosphorylation"/>
    <property type="evidence" value="ECO:0007669"/>
    <property type="project" value="TreeGrafter"/>
</dbReference>
<dbReference type="InterPro" id="IPR000326">
    <property type="entry name" value="PAP2/HPO"/>
</dbReference>
<feature type="transmembrane region" description="Helical" evidence="7">
    <location>
        <begin position="57"/>
        <end position="79"/>
    </location>
</feature>
<dbReference type="Gene3D" id="1.20.144.10">
    <property type="entry name" value="Phosphatidic acid phosphatase type 2/haloperoxidase"/>
    <property type="match status" value="1"/>
</dbReference>
<gene>
    <name evidence="9" type="ORF">B0A48_02706</name>
</gene>
<evidence type="ECO:0000256" key="4">
    <source>
        <dbReference type="ARBA" id="ARBA00022989"/>
    </source>
</evidence>
<dbReference type="STRING" id="1507870.A0A1V8TL15"/>
<evidence type="ECO:0000259" key="8">
    <source>
        <dbReference type="Pfam" id="PF01569"/>
    </source>
</evidence>
<comment type="subcellular location">
    <subcellularLocation>
        <location evidence="1">Membrane</location>
        <topology evidence="1">Multi-pass membrane protein</topology>
    </subcellularLocation>
</comment>
<dbReference type="Proteomes" id="UP000192596">
    <property type="component" value="Unassembled WGS sequence"/>
</dbReference>
<dbReference type="InParanoid" id="A0A1V8TL15"/>
<reference evidence="10" key="1">
    <citation type="submission" date="2017-03" db="EMBL/GenBank/DDBJ databases">
        <title>Genomes of endolithic fungi from Antarctica.</title>
        <authorList>
            <person name="Coleine C."/>
            <person name="Masonjones S."/>
            <person name="Stajich J.E."/>
        </authorList>
    </citation>
    <scope>NUCLEOTIDE SEQUENCE [LARGE SCALE GENOMIC DNA]</scope>
    <source>
        <strain evidence="10">CCFEE 5527</strain>
    </source>
</reference>
<comment type="similarity">
    <text evidence="2">Belongs to the PA-phosphatase related phosphoesterase family.</text>
</comment>
<protein>
    <recommendedName>
        <fullName evidence="8">Phosphatidic acid phosphatase type 2/haloperoxidase domain-containing protein</fullName>
    </recommendedName>
</protein>
<feature type="region of interest" description="Disordered" evidence="6">
    <location>
        <begin position="240"/>
        <end position="273"/>
    </location>
</feature>
<sequence>MMSKRLIASYVLDWVIIILIVAIGGGINWVEPYKRPFSLVDLSISFPIVTESVSTGILVGISFGASAAIILLVVAIAVPGPRGSRELSRSKLWMRKFWELEKGWAGLALSLAIAFLFTQGLKLLFGKPRPSCIARCMPDMSKIEQYTVGGYATGLGPEWALVGAGICTNPDTHITNDGFKSFPSGHASFSWSGLLYLSFFLCSKFAIRIPYLPIQGSQDPLEHRHTQPQDREMLPLHQDGTRAESNHTESSYKALHASSPPPSQPAPSPGFAIRNQAASPPNHLIIVAILPVAVAMYICSTRYAEFYHFGFDLLGGSLIGILSAWFSFRWYHLPIGRGSGWAWGARSRDRAFGIGVGVGNYVGDEGWKAAKEGRRRHEQEAPV</sequence>
<evidence type="ECO:0000256" key="5">
    <source>
        <dbReference type="ARBA" id="ARBA00023136"/>
    </source>
</evidence>
<keyword evidence="4 7" id="KW-1133">Transmembrane helix</keyword>